<reference evidence="1 2" key="1">
    <citation type="journal article" date="2011" name="J. Bacteriol.">
        <title>Complete genome sequence of the type strain Cupriavidus necator N-1.</title>
        <authorList>
            <person name="Poehlein A."/>
            <person name="Kusian B."/>
            <person name="Friedrich B."/>
            <person name="Daniel R."/>
            <person name="Bowien B."/>
        </authorList>
    </citation>
    <scope>NUCLEOTIDE SEQUENCE [LARGE SCALE GENOMIC DNA]</scope>
    <source>
        <strain evidence="2">ATCC 43291 / DSM 13513 / CCUG 52238 / LMG 8453 / N-1</strain>
    </source>
</reference>
<evidence type="ECO:0000313" key="2">
    <source>
        <dbReference type="Proteomes" id="UP000006798"/>
    </source>
</evidence>
<accession>F8GM59</accession>
<organism evidence="1 2">
    <name type="scientific">Cupriavidus necator (strain ATCC 43291 / DSM 13513 / CCUG 52238 / LMG 8453 / N-1)</name>
    <name type="common">Ralstonia eutropha</name>
    <dbReference type="NCBI Taxonomy" id="1042878"/>
    <lineage>
        <taxon>Bacteria</taxon>
        <taxon>Pseudomonadati</taxon>
        <taxon>Pseudomonadota</taxon>
        <taxon>Betaproteobacteria</taxon>
        <taxon>Burkholderiales</taxon>
        <taxon>Burkholderiaceae</taxon>
        <taxon>Cupriavidus</taxon>
    </lineage>
</organism>
<dbReference type="EMBL" id="CP002878">
    <property type="protein sequence ID" value="AEI80078.1"/>
    <property type="molecule type" value="Genomic_DNA"/>
</dbReference>
<dbReference type="GeneID" id="97007379"/>
<name>F8GM59_CUPNN</name>
<dbReference type="HOGENOM" id="CLU_3024504_0_0_4"/>
<protein>
    <submittedName>
        <fullName evidence="1">Uncharacterized protein</fullName>
    </submittedName>
</protein>
<dbReference type="Proteomes" id="UP000006798">
    <property type="component" value="Chromosome 2"/>
</dbReference>
<gene>
    <name evidence="1" type="ordered locus">CNE_2c11120</name>
</gene>
<sequence length="55" mass="6163">MLVCEAAYRQDPSGIGDIFVTNAIDLKRHEAFERFALGLGPRIGKPAHKNVHVFR</sequence>
<dbReference type="KEGG" id="cnc:CNE_2c11120"/>
<dbReference type="RefSeq" id="WP_013952782.1">
    <property type="nucleotide sequence ID" value="NC_015723.1"/>
</dbReference>
<proteinExistence type="predicted"/>
<dbReference type="AlphaFoldDB" id="F8GM59"/>
<evidence type="ECO:0000313" key="1">
    <source>
        <dbReference type="EMBL" id="AEI80078.1"/>
    </source>
</evidence>